<gene>
    <name evidence="2" type="ORF">ACFSQZ_10600</name>
</gene>
<evidence type="ECO:0008006" key="4">
    <source>
        <dbReference type="Google" id="ProtNLM"/>
    </source>
</evidence>
<evidence type="ECO:0000313" key="3">
    <source>
        <dbReference type="Proteomes" id="UP001597297"/>
    </source>
</evidence>
<proteinExistence type="predicted"/>
<keyword evidence="3" id="KW-1185">Reference proteome</keyword>
<accession>A0ABW5E2S1</accession>
<organism evidence="2 3">
    <name type="scientific">Rubritalea spongiae</name>
    <dbReference type="NCBI Taxonomy" id="430797"/>
    <lineage>
        <taxon>Bacteria</taxon>
        <taxon>Pseudomonadati</taxon>
        <taxon>Verrucomicrobiota</taxon>
        <taxon>Verrucomicrobiia</taxon>
        <taxon>Verrucomicrobiales</taxon>
        <taxon>Rubritaleaceae</taxon>
        <taxon>Rubritalea</taxon>
    </lineage>
</organism>
<feature type="compositionally biased region" description="Basic and acidic residues" evidence="1">
    <location>
        <begin position="512"/>
        <end position="524"/>
    </location>
</feature>
<feature type="region of interest" description="Disordered" evidence="1">
    <location>
        <begin position="502"/>
        <end position="524"/>
    </location>
</feature>
<dbReference type="Proteomes" id="UP001597297">
    <property type="component" value="Unassembled WGS sequence"/>
</dbReference>
<comment type="caution">
    <text evidence="2">The sequence shown here is derived from an EMBL/GenBank/DDBJ whole genome shotgun (WGS) entry which is preliminary data.</text>
</comment>
<dbReference type="RefSeq" id="WP_377092841.1">
    <property type="nucleotide sequence ID" value="NZ_JBHSJM010000001.1"/>
</dbReference>
<name>A0ABW5E2S1_9BACT</name>
<evidence type="ECO:0000256" key="1">
    <source>
        <dbReference type="SAM" id="MobiDB-lite"/>
    </source>
</evidence>
<evidence type="ECO:0000313" key="2">
    <source>
        <dbReference type="EMBL" id="MFD2276921.1"/>
    </source>
</evidence>
<reference evidence="3" key="1">
    <citation type="journal article" date="2019" name="Int. J. Syst. Evol. Microbiol.">
        <title>The Global Catalogue of Microorganisms (GCM) 10K type strain sequencing project: providing services to taxonomists for standard genome sequencing and annotation.</title>
        <authorList>
            <consortium name="The Broad Institute Genomics Platform"/>
            <consortium name="The Broad Institute Genome Sequencing Center for Infectious Disease"/>
            <person name="Wu L."/>
            <person name="Ma J."/>
        </authorList>
    </citation>
    <scope>NUCLEOTIDE SEQUENCE [LARGE SCALE GENOMIC DNA]</scope>
    <source>
        <strain evidence="3">JCM 16545</strain>
    </source>
</reference>
<sequence length="524" mass="57309">MSQRRKRRNLATGKGKSGSLMKWLIAICVILLVAVSLAYKSAIDYLHSTRFRETIAVKISEVIGARSQLGEMQWSMLHMENEGFSARSEGALQNVQANGIELNVASDFLTSDAWTLSDVVVQTADIELDLTKKFTTIDAEIKPKSWIEKQLPEKAEVTGLKVLRADAKVGTTLGDIGVSGTSVSIEKEGYGYSAEVVGGSVDLPLFVLTHAELERMKMRMLNQRVVLDFAELSVMDSGRLELDGEVDFSADSIDYELHGNVTGLKCADIINEDWKQRLSGDVESSFSAQPSAGGDLDVRGNVLIRDGQLTALPVLDTIAAYTAVRDFKTLRFSEFRCDVFRRGSLFRLSNIYLHCDGLMRIEGYLDFKGQEIAGTFQVGLNPGTVSHIPGAEEKVFLPGKEGMSWTTVRIGGTVDDVTEDLSDRMVAAAGERLFEMIGGEMMLKFGGSAEDRAKFLKQLQEGEVNQLLKGTNGSVLEVGKDLLDSDELLTDPVKSGTDLLQNGLGGFFGGSSREKPSDEKKEDE</sequence>
<protein>
    <recommendedName>
        <fullName evidence="4">AsmA-like C-terminal domain-containing protein</fullName>
    </recommendedName>
</protein>
<dbReference type="EMBL" id="JBHUJC010000034">
    <property type="protein sequence ID" value="MFD2276921.1"/>
    <property type="molecule type" value="Genomic_DNA"/>
</dbReference>